<comment type="cofactor">
    <cofactor evidence="2">
        <name>NAD(+)</name>
        <dbReference type="ChEBI" id="CHEBI:57540"/>
    </cofactor>
</comment>
<proteinExistence type="inferred from homology"/>
<evidence type="ECO:0000256" key="3">
    <source>
        <dbReference type="ARBA" id="ARBA00005041"/>
    </source>
</evidence>
<evidence type="ECO:0000313" key="10">
    <source>
        <dbReference type="Proteomes" id="UP000751190"/>
    </source>
</evidence>
<evidence type="ECO:0000256" key="5">
    <source>
        <dbReference type="ARBA" id="ARBA00012683"/>
    </source>
</evidence>
<dbReference type="EC" id="2.5.1.46" evidence="5"/>
<dbReference type="GO" id="GO:0034038">
    <property type="term" value="F:deoxyhypusine synthase activity"/>
    <property type="evidence" value="ECO:0007669"/>
    <property type="project" value="UniProtKB-EC"/>
</dbReference>
<protein>
    <recommendedName>
        <fullName evidence="5">deoxyhypusine synthase</fullName>
        <ecNumber evidence="5">2.5.1.46</ecNumber>
    </recommendedName>
</protein>
<dbReference type="SUPFAM" id="SSF52467">
    <property type="entry name" value="DHS-like NAD/FAD-binding domain"/>
    <property type="match status" value="1"/>
</dbReference>
<evidence type="ECO:0000313" key="9">
    <source>
        <dbReference type="EMBL" id="KAG8469916.1"/>
    </source>
</evidence>
<accession>A0A8J5XIV7</accession>
<dbReference type="NCBIfam" id="TIGR00321">
    <property type="entry name" value="dhys"/>
    <property type="match status" value="1"/>
</dbReference>
<comment type="similarity">
    <text evidence="4">Belongs to the deoxyhypusine synthase family.</text>
</comment>
<sequence>MSTYESTKVPELAAQAVLAASDEMPAGSLPVRGYNFNRGVDFAALMASYGTTGFQASAFAQAVAEVRRMRAWRLSDEPISDDEPEELLDPEVRARTRCTIFLGFTSNLISAGTRECIRYLCEHKLVDVLVTTGGGIEEDLMKCMCDHYIGDFALKGAELRRKGLNRIGNLLVPNRNYCVFEEWLMPILDEMLEAQTARGARWTPSKMIKLLGERIASEDSVYYWAARNDIPVFCPAITDGSVGDMLYFHSYKNPGLVLDVVDDIREINNAALHARHTGMLIFGGGLVKHHICNANLMRNGADFSVFVNTGQEFDGSDSGAKPDEAISWGKIKADATPVKVHAEATLVLPLLVALAFVDGEPTADAAVAAAR</sequence>
<keyword evidence="6" id="KW-0808">Transferase</keyword>
<keyword evidence="10" id="KW-1185">Reference proteome</keyword>
<dbReference type="GO" id="GO:0005737">
    <property type="term" value="C:cytoplasm"/>
    <property type="evidence" value="ECO:0007669"/>
    <property type="project" value="TreeGrafter"/>
</dbReference>
<comment type="pathway">
    <text evidence="3">Protein modification; eIF5A hypusination.</text>
</comment>
<dbReference type="InterPro" id="IPR002773">
    <property type="entry name" value="Deoxyhypusine_synthase"/>
</dbReference>
<dbReference type="FunFam" id="3.40.910.10:FF:000001">
    <property type="entry name" value="Probable deoxyhypusine synthase"/>
    <property type="match status" value="1"/>
</dbReference>
<dbReference type="InterPro" id="IPR029035">
    <property type="entry name" value="DHS-like_NAD/FAD-binding_dom"/>
</dbReference>
<evidence type="ECO:0000256" key="8">
    <source>
        <dbReference type="ARBA" id="ARBA00023256"/>
    </source>
</evidence>
<evidence type="ECO:0000256" key="6">
    <source>
        <dbReference type="ARBA" id="ARBA00022679"/>
    </source>
</evidence>
<dbReference type="Pfam" id="PF01916">
    <property type="entry name" value="DS"/>
    <property type="match status" value="1"/>
</dbReference>
<dbReference type="Proteomes" id="UP000751190">
    <property type="component" value="Unassembled WGS sequence"/>
</dbReference>
<dbReference type="EMBL" id="JAGTXO010000002">
    <property type="protein sequence ID" value="KAG8469916.1"/>
    <property type="molecule type" value="Genomic_DNA"/>
</dbReference>
<evidence type="ECO:0000256" key="4">
    <source>
        <dbReference type="ARBA" id="ARBA00009892"/>
    </source>
</evidence>
<dbReference type="PANTHER" id="PTHR11703:SF0">
    <property type="entry name" value="DEOXYHYPUSINE SYNTHASE"/>
    <property type="match status" value="1"/>
</dbReference>
<dbReference type="OMA" id="HSIINAN"/>
<gene>
    <name evidence="9" type="ORF">KFE25_006371</name>
</gene>
<dbReference type="PANTHER" id="PTHR11703">
    <property type="entry name" value="DEOXYHYPUSINE SYNTHASE"/>
    <property type="match status" value="1"/>
</dbReference>
<organism evidence="9 10">
    <name type="scientific">Diacronema lutheri</name>
    <name type="common">Unicellular marine alga</name>
    <name type="synonym">Monochrysis lutheri</name>
    <dbReference type="NCBI Taxonomy" id="2081491"/>
    <lineage>
        <taxon>Eukaryota</taxon>
        <taxon>Haptista</taxon>
        <taxon>Haptophyta</taxon>
        <taxon>Pavlovophyceae</taxon>
        <taxon>Pavlovales</taxon>
        <taxon>Pavlovaceae</taxon>
        <taxon>Diacronema</taxon>
    </lineage>
</organism>
<keyword evidence="8" id="KW-0386">Hypusine biosynthesis</keyword>
<comment type="caution">
    <text evidence="9">The sequence shown here is derived from an EMBL/GenBank/DDBJ whole genome shotgun (WGS) entry which is preliminary data.</text>
</comment>
<evidence type="ECO:0000256" key="2">
    <source>
        <dbReference type="ARBA" id="ARBA00001911"/>
    </source>
</evidence>
<dbReference type="Gene3D" id="3.40.910.10">
    <property type="entry name" value="Deoxyhypusine synthase"/>
    <property type="match status" value="1"/>
</dbReference>
<evidence type="ECO:0000256" key="7">
    <source>
        <dbReference type="ARBA" id="ARBA00023027"/>
    </source>
</evidence>
<dbReference type="InterPro" id="IPR036982">
    <property type="entry name" value="Deoxyhypusine_synthase_sf"/>
</dbReference>
<comment type="catalytic activity">
    <reaction evidence="1">
        <text>[eIF5A protein]-L-lysine + spermidine = [eIF5A protein]-deoxyhypusine + propane-1,3-diamine</text>
        <dbReference type="Rhea" id="RHEA:33299"/>
        <dbReference type="Rhea" id="RHEA-COMP:10143"/>
        <dbReference type="Rhea" id="RHEA-COMP:10144"/>
        <dbReference type="ChEBI" id="CHEBI:29969"/>
        <dbReference type="ChEBI" id="CHEBI:57484"/>
        <dbReference type="ChEBI" id="CHEBI:57834"/>
        <dbReference type="ChEBI" id="CHEBI:82657"/>
        <dbReference type="EC" id="2.5.1.46"/>
    </reaction>
</comment>
<name>A0A8J5XIV7_DIALT</name>
<dbReference type="OrthoDB" id="294378at2759"/>
<dbReference type="AlphaFoldDB" id="A0A8J5XIV7"/>
<keyword evidence="7" id="KW-0520">NAD</keyword>
<evidence type="ECO:0000256" key="1">
    <source>
        <dbReference type="ARBA" id="ARBA00000952"/>
    </source>
</evidence>
<reference evidence="9" key="1">
    <citation type="submission" date="2021-05" db="EMBL/GenBank/DDBJ databases">
        <title>The genome of the haptophyte Pavlova lutheri (Diacronema luteri, Pavlovales) - a model for lipid biosynthesis in eukaryotic algae.</title>
        <authorList>
            <person name="Hulatt C.J."/>
            <person name="Posewitz M.C."/>
        </authorList>
    </citation>
    <scope>NUCLEOTIDE SEQUENCE</scope>
    <source>
        <strain evidence="9">NIVA-4/92</strain>
    </source>
</reference>